<evidence type="ECO:0000256" key="1">
    <source>
        <dbReference type="ARBA" id="ARBA00012202"/>
    </source>
</evidence>
<name>A0ABT3GYF3_9RHOB</name>
<keyword evidence="2" id="KW-0547">Nucleotide-binding</keyword>
<evidence type="ECO:0000259" key="4">
    <source>
        <dbReference type="Pfam" id="PF07701"/>
    </source>
</evidence>
<feature type="domain" description="Haem NO binding associated" evidence="4">
    <location>
        <begin position="14"/>
        <end position="63"/>
    </location>
</feature>
<protein>
    <recommendedName>
        <fullName evidence="1">guanylate cyclase</fullName>
        <ecNumber evidence="1">4.6.1.2</ecNumber>
    </recommendedName>
</protein>
<dbReference type="Proteomes" id="UP001208938">
    <property type="component" value="Unassembled WGS sequence"/>
</dbReference>
<evidence type="ECO:0000256" key="2">
    <source>
        <dbReference type="ARBA" id="ARBA00022741"/>
    </source>
</evidence>
<dbReference type="Pfam" id="PF07701">
    <property type="entry name" value="HNOBA"/>
    <property type="match status" value="1"/>
</dbReference>
<sequence length="78" mass="8651">MQDDACLSGYAFSEATLGALMPLFLWLDSDCQIRGAGPTLRKLLGDGVIGQDLESVFTLRRPRRTGALCVWFRRSACR</sequence>
<dbReference type="EMBL" id="JAPDFL010000001">
    <property type="protein sequence ID" value="MCW1932556.1"/>
    <property type="molecule type" value="Genomic_DNA"/>
</dbReference>
<evidence type="ECO:0000313" key="6">
    <source>
        <dbReference type="Proteomes" id="UP001208938"/>
    </source>
</evidence>
<keyword evidence="3" id="KW-0141">cGMP biosynthesis</keyword>
<dbReference type="Gene3D" id="3.30.450.260">
    <property type="entry name" value="Haem NO binding associated domain"/>
    <property type="match status" value="1"/>
</dbReference>
<evidence type="ECO:0000256" key="3">
    <source>
        <dbReference type="ARBA" id="ARBA00023293"/>
    </source>
</evidence>
<reference evidence="5 6" key="1">
    <citation type="submission" date="2022-10" db="EMBL/GenBank/DDBJ databases">
        <title>Pararhodobacter sp. nov., isolated from marine algae.</title>
        <authorList>
            <person name="Choi B.J."/>
            <person name="Kim J.M."/>
            <person name="Lee J.K."/>
            <person name="Choi D.G."/>
            <person name="Jeon C.O."/>
        </authorList>
    </citation>
    <scope>NUCLEOTIDE SEQUENCE [LARGE SCALE GENOMIC DNA]</scope>
    <source>
        <strain evidence="5 6">ZQ420</strain>
    </source>
</reference>
<dbReference type="EC" id="4.6.1.2" evidence="1"/>
<dbReference type="RefSeq" id="WP_264505546.1">
    <property type="nucleotide sequence ID" value="NZ_JAPDFL010000001.1"/>
</dbReference>
<accession>A0ABT3GYF3</accession>
<comment type="caution">
    <text evidence="5">The sequence shown here is derived from an EMBL/GenBank/DDBJ whole genome shotgun (WGS) entry which is preliminary data.</text>
</comment>
<dbReference type="InterPro" id="IPR042463">
    <property type="entry name" value="HNOB_dom_associated_sf"/>
</dbReference>
<dbReference type="InterPro" id="IPR011645">
    <property type="entry name" value="HNOB_dom_associated"/>
</dbReference>
<organism evidence="5 6">
    <name type="scientific">Pararhodobacter zhoushanensis</name>
    <dbReference type="NCBI Taxonomy" id="2479545"/>
    <lineage>
        <taxon>Bacteria</taxon>
        <taxon>Pseudomonadati</taxon>
        <taxon>Pseudomonadota</taxon>
        <taxon>Alphaproteobacteria</taxon>
        <taxon>Rhodobacterales</taxon>
        <taxon>Paracoccaceae</taxon>
        <taxon>Pararhodobacter</taxon>
    </lineage>
</organism>
<gene>
    <name evidence="5" type="ORF">OKW52_09885</name>
</gene>
<proteinExistence type="predicted"/>
<keyword evidence="6" id="KW-1185">Reference proteome</keyword>
<evidence type="ECO:0000313" key="5">
    <source>
        <dbReference type="EMBL" id="MCW1932556.1"/>
    </source>
</evidence>